<dbReference type="GO" id="GO:0003677">
    <property type="term" value="F:DNA binding"/>
    <property type="evidence" value="ECO:0007669"/>
    <property type="project" value="UniProtKB-KW"/>
</dbReference>
<evidence type="ECO:0000259" key="2">
    <source>
        <dbReference type="PROSITE" id="PS50110"/>
    </source>
</evidence>
<evidence type="ECO:0000313" key="4">
    <source>
        <dbReference type="Proteomes" id="UP000199580"/>
    </source>
</evidence>
<keyword evidence="1" id="KW-0597">Phosphoprotein</keyword>
<name>A0A1G8Y6V7_9FLAO</name>
<evidence type="ECO:0000256" key="1">
    <source>
        <dbReference type="PROSITE-ProRule" id="PRU00169"/>
    </source>
</evidence>
<dbReference type="Gene3D" id="3.40.50.2300">
    <property type="match status" value="1"/>
</dbReference>
<dbReference type="STRING" id="1128970.SAMN04487935_2211"/>
<evidence type="ECO:0000313" key="3">
    <source>
        <dbReference type="EMBL" id="SDJ98463.1"/>
    </source>
</evidence>
<proteinExistence type="predicted"/>
<accession>A0A1G8Y6V7</accession>
<dbReference type="AlphaFoldDB" id="A0A1G8Y6V7"/>
<reference evidence="3 4" key="1">
    <citation type="submission" date="2016-10" db="EMBL/GenBank/DDBJ databases">
        <authorList>
            <person name="de Groot N.N."/>
        </authorList>
    </citation>
    <scope>NUCLEOTIDE SEQUENCE [LARGE SCALE GENOMIC DNA]</scope>
    <source>
        <strain evidence="3 4">CGMCC 1.10076</strain>
    </source>
</reference>
<gene>
    <name evidence="3" type="ORF">SAMN04487935_2211</name>
</gene>
<dbReference type="SUPFAM" id="SSF52172">
    <property type="entry name" value="CheY-like"/>
    <property type="match status" value="1"/>
</dbReference>
<keyword evidence="3" id="KW-0238">DNA-binding</keyword>
<organism evidence="3 4">
    <name type="scientific">Flavobacterium noncentrifugens</name>
    <dbReference type="NCBI Taxonomy" id="1128970"/>
    <lineage>
        <taxon>Bacteria</taxon>
        <taxon>Pseudomonadati</taxon>
        <taxon>Bacteroidota</taxon>
        <taxon>Flavobacteriia</taxon>
        <taxon>Flavobacteriales</taxon>
        <taxon>Flavobacteriaceae</taxon>
        <taxon>Flavobacterium</taxon>
    </lineage>
</organism>
<dbReference type="Proteomes" id="UP000199580">
    <property type="component" value="Unassembled WGS sequence"/>
</dbReference>
<feature type="domain" description="Response regulatory" evidence="2">
    <location>
        <begin position="4"/>
        <end position="132"/>
    </location>
</feature>
<keyword evidence="4" id="KW-1185">Reference proteome</keyword>
<sequence length="220" mass="24638">MFKKILVAEDSDGHNIAVKKVLDQLFLTATYERYCDDAFLKIRKAMQDGAPYDLLITDLSFMPDHREARLASGEDLIAAIRSLQPELDIIVFSVEDRSLQIQSLFKKHHIAAYVFKGRQSIPQLVNAIGDVAGGKSYISPEVSAKLHDKSLDEIDDYDVMLLRQMAAGNKTNDIAAHFRKINLEPNSVSAIEKRINRLKISFGAQNGMHLVSLAKDLKVI</sequence>
<protein>
    <submittedName>
        <fullName evidence="3">DNA-binding response regulator, NarL/FixJ family, contains REC and HTH domains</fullName>
    </submittedName>
</protein>
<dbReference type="PROSITE" id="PS50110">
    <property type="entry name" value="RESPONSE_REGULATORY"/>
    <property type="match status" value="1"/>
</dbReference>
<dbReference type="GO" id="GO:0000160">
    <property type="term" value="P:phosphorelay signal transduction system"/>
    <property type="evidence" value="ECO:0007669"/>
    <property type="project" value="InterPro"/>
</dbReference>
<dbReference type="InterPro" id="IPR011006">
    <property type="entry name" value="CheY-like_superfamily"/>
</dbReference>
<dbReference type="RefSeq" id="WP_091395233.1">
    <property type="nucleotide sequence ID" value="NZ_BKAI01000020.1"/>
</dbReference>
<dbReference type="EMBL" id="FNEZ01000003">
    <property type="protein sequence ID" value="SDJ98463.1"/>
    <property type="molecule type" value="Genomic_DNA"/>
</dbReference>
<feature type="modified residue" description="4-aspartylphosphate" evidence="1">
    <location>
        <position position="58"/>
    </location>
</feature>
<dbReference type="InterPro" id="IPR001789">
    <property type="entry name" value="Sig_transdc_resp-reg_receiver"/>
</dbReference>